<keyword evidence="1" id="KW-0255">Endonuclease</keyword>
<proteinExistence type="predicted"/>
<keyword evidence="2" id="KW-1185">Reference proteome</keyword>
<protein>
    <submittedName>
        <fullName evidence="1">Restriction endonuclease</fullName>
    </submittedName>
</protein>
<accession>A0ABU6CRN7</accession>
<dbReference type="GO" id="GO:0004519">
    <property type="term" value="F:endonuclease activity"/>
    <property type="evidence" value="ECO:0007669"/>
    <property type="project" value="UniProtKB-KW"/>
</dbReference>
<dbReference type="Pfam" id="PF17411">
    <property type="entry name" value="SmaI"/>
    <property type="match status" value="1"/>
</dbReference>
<dbReference type="InterPro" id="IPR049519">
    <property type="entry name" value="SmaI"/>
</dbReference>
<organism evidence="1 2">
    <name type="scientific">Candidatus Thiothrix phosphatis</name>
    <dbReference type="NCBI Taxonomy" id="3112415"/>
    <lineage>
        <taxon>Bacteria</taxon>
        <taxon>Pseudomonadati</taxon>
        <taxon>Pseudomonadota</taxon>
        <taxon>Gammaproteobacteria</taxon>
        <taxon>Thiotrichales</taxon>
        <taxon>Thiotrichaceae</taxon>
        <taxon>Thiothrix</taxon>
    </lineage>
</organism>
<gene>
    <name evidence="1" type="ORF">VSS37_00485</name>
</gene>
<evidence type="ECO:0000313" key="1">
    <source>
        <dbReference type="EMBL" id="MEB4589445.1"/>
    </source>
</evidence>
<reference evidence="2" key="1">
    <citation type="submission" date="2023-07" db="EMBL/GenBank/DDBJ databases">
        <title>The carbon used by Thiothrix.</title>
        <authorList>
            <person name="Chen L."/>
        </authorList>
    </citation>
    <scope>NUCLEOTIDE SEQUENCE [LARGE SCALE GENOMIC DNA]</scope>
</reference>
<keyword evidence="1" id="KW-0378">Hydrolase</keyword>
<name>A0ABU6CRN7_9GAMM</name>
<sequence>MTQDRENRIKALCAAVQELTDGQIGWIEAVVNRFEQPASFKRNPASDLLDDCVLQDFGDALRIHHSFSKEPFTKDKFEYALERVLKFCGGDDAAELAPKGNPGHDITIKGVPFSLKTQADKNISVDHIHISKFHELGKGSWGDQDADLVGLREQFFEHMRSYGRILSLRCLETKKTASWRYELVEIPKGLLAEAAAGQLEMKHNSKQYPKPGYCYVTDEAGNTRFQLYFDGGTERKLQIKRLDKSLCIVHAEWIFSA</sequence>
<dbReference type="RefSeq" id="WP_324692638.1">
    <property type="nucleotide sequence ID" value="NZ_JAYMYJ010000005.1"/>
</dbReference>
<evidence type="ECO:0000313" key="2">
    <source>
        <dbReference type="Proteomes" id="UP001308005"/>
    </source>
</evidence>
<dbReference type="EMBL" id="JAYMYJ010000005">
    <property type="protein sequence ID" value="MEB4589445.1"/>
    <property type="molecule type" value="Genomic_DNA"/>
</dbReference>
<comment type="caution">
    <text evidence="1">The sequence shown here is derived from an EMBL/GenBank/DDBJ whole genome shotgun (WGS) entry which is preliminary data.</text>
</comment>
<keyword evidence="1" id="KW-0540">Nuclease</keyword>
<dbReference type="Proteomes" id="UP001308005">
    <property type="component" value="Unassembled WGS sequence"/>
</dbReference>